<feature type="compositionally biased region" description="Basic and acidic residues" evidence="1">
    <location>
        <begin position="213"/>
        <end position="229"/>
    </location>
</feature>
<feature type="compositionally biased region" description="Polar residues" evidence="1">
    <location>
        <begin position="159"/>
        <end position="169"/>
    </location>
</feature>
<dbReference type="EMBL" id="JAHFYH010000044">
    <property type="protein sequence ID" value="KAH0219073.1"/>
    <property type="molecule type" value="Genomic_DNA"/>
</dbReference>
<proteinExistence type="predicted"/>
<feature type="compositionally biased region" description="Basic and acidic residues" evidence="1">
    <location>
        <begin position="241"/>
        <end position="267"/>
    </location>
</feature>
<dbReference type="OrthoDB" id="437973at2759"/>
<feature type="compositionally biased region" description="Basic and acidic residues" evidence="1">
    <location>
        <begin position="76"/>
        <end position="104"/>
    </location>
</feature>
<feature type="compositionally biased region" description="Basic and acidic residues" evidence="1">
    <location>
        <begin position="130"/>
        <end position="146"/>
    </location>
</feature>
<feature type="compositionally biased region" description="Low complexity" evidence="1">
    <location>
        <begin position="112"/>
        <end position="129"/>
    </location>
</feature>
<reference evidence="2" key="2">
    <citation type="submission" date="2021-08" db="EMBL/GenBank/DDBJ databases">
        <authorList>
            <person name="Gostincar C."/>
            <person name="Sun X."/>
            <person name="Song Z."/>
            <person name="Gunde-Cimerman N."/>
        </authorList>
    </citation>
    <scope>NUCLEOTIDE SEQUENCE</scope>
    <source>
        <strain evidence="2">EXF-8016</strain>
    </source>
</reference>
<feature type="non-terminal residue" evidence="2">
    <location>
        <position position="322"/>
    </location>
</feature>
<reference evidence="2" key="1">
    <citation type="journal article" date="2021" name="J Fungi (Basel)">
        <title>Virulence traits and population genomics of the black yeast Aureobasidium melanogenum.</title>
        <authorList>
            <person name="Cernosa A."/>
            <person name="Sun X."/>
            <person name="Gostincar C."/>
            <person name="Fang C."/>
            <person name="Gunde-Cimerman N."/>
            <person name="Song Z."/>
        </authorList>
    </citation>
    <scope>NUCLEOTIDE SEQUENCE</scope>
    <source>
        <strain evidence="2">EXF-8016</strain>
    </source>
</reference>
<evidence type="ECO:0000313" key="2">
    <source>
        <dbReference type="EMBL" id="KAH0219073.1"/>
    </source>
</evidence>
<comment type="caution">
    <text evidence="2">The sequence shown here is derived from an EMBL/GenBank/DDBJ whole genome shotgun (WGS) entry which is preliminary data.</text>
</comment>
<feature type="region of interest" description="Disordered" evidence="1">
    <location>
        <begin position="1"/>
        <end position="21"/>
    </location>
</feature>
<feature type="region of interest" description="Disordered" evidence="1">
    <location>
        <begin position="43"/>
        <end position="280"/>
    </location>
</feature>
<accession>A0A9P8K5Z1</accession>
<sequence>MNRYGKSAFVGGASSNNRASANTTCQKCLQKGHYSYECKAQAQERPYISRPSRSQQLLNPKLKPKLANIAPTPTVTEHEESSAIHKPAQERSRKRSLDNMDDHRSSRKRSRSAASFSSASVSTISTRSPSPERPRYRHGAKQEREVSATGGAGDKRVRPSNSASSQDHMQSYEAHGRNTRMRRNSRSPSERGRRRGRSANSERRMRSASSERNALKDGRGLTPVRRPDDADNNAMLGQHTGLERADYKTYRDQDREMKDVPGGERPRSLSPFTTEHNGKTRPSLWMRVNLEGLALKQHVLGSAKRPPHPPQLAETATRKERA</sequence>
<dbReference type="AlphaFoldDB" id="A0A9P8K5Z1"/>
<protein>
    <recommendedName>
        <fullName evidence="4">Zinc knuckle-domain-containing protein</fullName>
    </recommendedName>
</protein>
<evidence type="ECO:0000256" key="1">
    <source>
        <dbReference type="SAM" id="MobiDB-lite"/>
    </source>
</evidence>
<feature type="region of interest" description="Disordered" evidence="1">
    <location>
        <begin position="299"/>
        <end position="322"/>
    </location>
</feature>
<evidence type="ECO:0008006" key="4">
    <source>
        <dbReference type="Google" id="ProtNLM"/>
    </source>
</evidence>
<evidence type="ECO:0000313" key="3">
    <source>
        <dbReference type="Proteomes" id="UP000767238"/>
    </source>
</evidence>
<dbReference type="Proteomes" id="UP000767238">
    <property type="component" value="Unassembled WGS sequence"/>
</dbReference>
<gene>
    <name evidence="2" type="ORF">KCV03_g6169</name>
</gene>
<dbReference type="Pfam" id="PF13917">
    <property type="entry name" value="zf-CCHC_3"/>
    <property type="match status" value="1"/>
</dbReference>
<name>A0A9P8K5Z1_AURME</name>
<organism evidence="2 3">
    <name type="scientific">Aureobasidium melanogenum</name>
    <name type="common">Aureobasidium pullulans var. melanogenum</name>
    <dbReference type="NCBI Taxonomy" id="46634"/>
    <lineage>
        <taxon>Eukaryota</taxon>
        <taxon>Fungi</taxon>
        <taxon>Dikarya</taxon>
        <taxon>Ascomycota</taxon>
        <taxon>Pezizomycotina</taxon>
        <taxon>Dothideomycetes</taxon>
        <taxon>Dothideomycetidae</taxon>
        <taxon>Dothideales</taxon>
        <taxon>Saccotheciaceae</taxon>
        <taxon>Aureobasidium</taxon>
    </lineage>
</organism>